<name>A0A915HNR9_ROMCU</name>
<evidence type="ECO:0000256" key="7">
    <source>
        <dbReference type="ARBA" id="ARBA00022777"/>
    </source>
</evidence>
<organism evidence="13 14">
    <name type="scientific">Romanomermis culicivorax</name>
    <name type="common">Nematode worm</name>
    <dbReference type="NCBI Taxonomy" id="13658"/>
    <lineage>
        <taxon>Eukaryota</taxon>
        <taxon>Metazoa</taxon>
        <taxon>Ecdysozoa</taxon>
        <taxon>Nematoda</taxon>
        <taxon>Enoplea</taxon>
        <taxon>Dorylaimia</taxon>
        <taxon>Mermithida</taxon>
        <taxon>Mermithoidea</taxon>
        <taxon>Mermithidae</taxon>
        <taxon>Romanomermis</taxon>
    </lineage>
</organism>
<dbReference type="GO" id="GO:0046872">
    <property type="term" value="F:metal ion binding"/>
    <property type="evidence" value="ECO:0007669"/>
    <property type="project" value="UniProtKB-KW"/>
</dbReference>
<evidence type="ECO:0000256" key="6">
    <source>
        <dbReference type="ARBA" id="ARBA00022741"/>
    </source>
</evidence>
<evidence type="ECO:0000256" key="4">
    <source>
        <dbReference type="ARBA" id="ARBA00022679"/>
    </source>
</evidence>
<comment type="similarity">
    <text evidence="1">Belongs to the protein kinase superfamily. RIO-type Ser/Thr kinase family.</text>
</comment>
<keyword evidence="3" id="KW-0723">Serine/threonine-protein kinase</keyword>
<dbReference type="Gene3D" id="3.30.200.20">
    <property type="entry name" value="Phosphorylase Kinase, domain 1"/>
    <property type="match status" value="1"/>
</dbReference>
<accession>A0A915HNR9</accession>
<protein>
    <recommendedName>
        <fullName evidence="2">non-specific serine/threonine protein kinase</fullName>
        <ecNumber evidence="2">2.7.11.1</ecNumber>
    </recommendedName>
</protein>
<evidence type="ECO:0000313" key="13">
    <source>
        <dbReference type="Proteomes" id="UP000887565"/>
    </source>
</evidence>
<evidence type="ECO:0000256" key="1">
    <source>
        <dbReference type="ARBA" id="ARBA00009196"/>
    </source>
</evidence>
<proteinExistence type="inferred from homology"/>
<dbReference type="InterPro" id="IPR011009">
    <property type="entry name" value="Kinase-like_dom_sf"/>
</dbReference>
<evidence type="ECO:0000256" key="11">
    <source>
        <dbReference type="ARBA" id="ARBA00048679"/>
    </source>
</evidence>
<evidence type="ECO:0000256" key="5">
    <source>
        <dbReference type="ARBA" id="ARBA00022723"/>
    </source>
</evidence>
<comment type="catalytic activity">
    <reaction evidence="10">
        <text>L-threonyl-[protein] + ATP = O-phospho-L-threonyl-[protein] + ADP + H(+)</text>
        <dbReference type="Rhea" id="RHEA:46608"/>
        <dbReference type="Rhea" id="RHEA-COMP:11060"/>
        <dbReference type="Rhea" id="RHEA-COMP:11605"/>
        <dbReference type="ChEBI" id="CHEBI:15378"/>
        <dbReference type="ChEBI" id="CHEBI:30013"/>
        <dbReference type="ChEBI" id="CHEBI:30616"/>
        <dbReference type="ChEBI" id="CHEBI:61977"/>
        <dbReference type="ChEBI" id="CHEBI:456216"/>
        <dbReference type="EC" id="2.7.11.1"/>
    </reaction>
</comment>
<keyword evidence="6" id="KW-0547">Nucleotide-binding</keyword>
<dbReference type="InterPro" id="IPR018934">
    <property type="entry name" value="RIO_dom"/>
</dbReference>
<evidence type="ECO:0000313" key="14">
    <source>
        <dbReference type="WBParaSite" id="nRc.2.0.1.t02997-RA"/>
    </source>
</evidence>
<keyword evidence="8" id="KW-0067">ATP-binding</keyword>
<keyword evidence="7" id="KW-0418">Kinase</keyword>
<reference evidence="14" key="1">
    <citation type="submission" date="2022-11" db="UniProtKB">
        <authorList>
            <consortium name="WormBaseParasite"/>
        </authorList>
    </citation>
    <scope>IDENTIFICATION</scope>
</reference>
<evidence type="ECO:0000256" key="10">
    <source>
        <dbReference type="ARBA" id="ARBA00047899"/>
    </source>
</evidence>
<evidence type="ECO:0000256" key="2">
    <source>
        <dbReference type="ARBA" id="ARBA00012513"/>
    </source>
</evidence>
<dbReference type="InterPro" id="IPR018935">
    <property type="entry name" value="RIO_kinase_CS"/>
</dbReference>
<feature type="domain" description="RIO kinase" evidence="12">
    <location>
        <begin position="2"/>
        <end position="196"/>
    </location>
</feature>
<dbReference type="PROSITE" id="PS01245">
    <property type="entry name" value="RIO1"/>
    <property type="match status" value="1"/>
</dbReference>
<evidence type="ECO:0000256" key="8">
    <source>
        <dbReference type="ARBA" id="ARBA00022840"/>
    </source>
</evidence>
<dbReference type="SUPFAM" id="SSF56112">
    <property type="entry name" value="Protein kinase-like (PK-like)"/>
    <property type="match status" value="1"/>
</dbReference>
<evidence type="ECO:0000256" key="3">
    <source>
        <dbReference type="ARBA" id="ARBA00022527"/>
    </source>
</evidence>
<dbReference type="InterPro" id="IPR000687">
    <property type="entry name" value="RIO_kinase"/>
</dbReference>
<dbReference type="Pfam" id="PF01163">
    <property type="entry name" value="RIO1"/>
    <property type="match status" value="2"/>
</dbReference>
<dbReference type="EC" id="2.7.11.1" evidence="2"/>
<dbReference type="InterPro" id="IPR051272">
    <property type="entry name" value="RIO-type_Ser/Thr_kinase"/>
</dbReference>
<dbReference type="WBParaSite" id="nRc.2.0.1.t02997-RA">
    <property type="protein sequence ID" value="nRc.2.0.1.t02997-RA"/>
    <property type="gene ID" value="nRc.2.0.1.g02997"/>
</dbReference>
<sequence length="227" mass="26714">MLIDFKNRSQYVKEDYRFKNRRKVLKIWAEKEMMNLNRMRRAGVRCPNVVKLKKHVLVMSFLGENGVAAPKLKDVIFDDEEQLRKAFDQCVEECKPRSKNGNFGTLHQWKNLQLICKALTLMYNECKLVHGDFSEFNILYHKGDCYIIDVAQSMDLSHPKSLMFLARDCRNIIQFFGKSGLENPLSPRQLFVKITNLGQFFVSDENFDVDLQVYIRENCLKNCKQEK</sequence>
<keyword evidence="4" id="KW-0808">Transferase</keyword>
<dbReference type="Gene3D" id="1.10.510.10">
    <property type="entry name" value="Transferase(Phosphotransferase) domain 1"/>
    <property type="match status" value="1"/>
</dbReference>
<keyword evidence="5" id="KW-0479">Metal-binding</keyword>
<dbReference type="AlphaFoldDB" id="A0A915HNR9"/>
<evidence type="ECO:0000259" key="12">
    <source>
        <dbReference type="SMART" id="SM00090"/>
    </source>
</evidence>
<dbReference type="SMART" id="SM00090">
    <property type="entry name" value="RIO"/>
    <property type="match status" value="1"/>
</dbReference>
<dbReference type="PANTHER" id="PTHR45723">
    <property type="entry name" value="SERINE/THREONINE-PROTEIN KINASE RIO1"/>
    <property type="match status" value="1"/>
</dbReference>
<dbReference type="Proteomes" id="UP000887565">
    <property type="component" value="Unplaced"/>
</dbReference>
<keyword evidence="9" id="KW-0460">Magnesium</keyword>
<evidence type="ECO:0000256" key="9">
    <source>
        <dbReference type="ARBA" id="ARBA00022842"/>
    </source>
</evidence>
<dbReference type="GO" id="GO:0005524">
    <property type="term" value="F:ATP binding"/>
    <property type="evidence" value="ECO:0007669"/>
    <property type="project" value="UniProtKB-KW"/>
</dbReference>
<keyword evidence="13" id="KW-1185">Reference proteome</keyword>
<comment type="catalytic activity">
    <reaction evidence="11">
        <text>L-seryl-[protein] + ATP = O-phospho-L-seryl-[protein] + ADP + H(+)</text>
        <dbReference type="Rhea" id="RHEA:17989"/>
        <dbReference type="Rhea" id="RHEA-COMP:9863"/>
        <dbReference type="Rhea" id="RHEA-COMP:11604"/>
        <dbReference type="ChEBI" id="CHEBI:15378"/>
        <dbReference type="ChEBI" id="CHEBI:29999"/>
        <dbReference type="ChEBI" id="CHEBI:30616"/>
        <dbReference type="ChEBI" id="CHEBI:83421"/>
        <dbReference type="ChEBI" id="CHEBI:456216"/>
        <dbReference type="EC" id="2.7.11.1"/>
    </reaction>
</comment>
<dbReference type="GO" id="GO:0004674">
    <property type="term" value="F:protein serine/threonine kinase activity"/>
    <property type="evidence" value="ECO:0007669"/>
    <property type="project" value="UniProtKB-KW"/>
</dbReference>